<dbReference type="InterPro" id="IPR024977">
    <property type="entry name" value="Apc4-like_WD40_dom"/>
</dbReference>
<dbReference type="InterPro" id="IPR015943">
    <property type="entry name" value="WD40/YVTN_repeat-like_dom_sf"/>
</dbReference>
<dbReference type="OrthoDB" id="9758793at2"/>
<dbReference type="SMART" id="SM00320">
    <property type="entry name" value="WD40"/>
    <property type="match status" value="2"/>
</dbReference>
<evidence type="ECO:0000313" key="5">
    <source>
        <dbReference type="EMBL" id="TWJ06789.1"/>
    </source>
</evidence>
<feature type="signal peptide" evidence="3">
    <location>
        <begin position="1"/>
        <end position="24"/>
    </location>
</feature>
<dbReference type="SUPFAM" id="SSF48452">
    <property type="entry name" value="TPR-like"/>
    <property type="match status" value="1"/>
</dbReference>
<keyword evidence="2" id="KW-0472">Membrane</keyword>
<feature type="repeat" description="WD" evidence="1">
    <location>
        <begin position="767"/>
        <end position="801"/>
    </location>
</feature>
<evidence type="ECO:0000256" key="3">
    <source>
        <dbReference type="SAM" id="SignalP"/>
    </source>
</evidence>
<dbReference type="Gene3D" id="1.25.40.10">
    <property type="entry name" value="Tetratricopeptide repeat domain"/>
    <property type="match status" value="1"/>
</dbReference>
<dbReference type="PANTHER" id="PTHR47197:SF3">
    <property type="entry name" value="DIHYDRO-HEME D1 DEHYDROGENASE"/>
    <property type="match status" value="1"/>
</dbReference>
<sequence>MDKRFATGHTKMMKSLRASLCSIAATFAILLAVSPAAGQASFEGKSAEEIFLESWDSGSQINKERARLYLAKNFPRTAEGLFAIAWLANRDGDSEEAGQLYLNCLAEYPEFHWCLSNYIAGVGRTDRTALDRASIIFGAMSGPDRFDSNVFTNLYSAFLALPEPAESTALELYEKYSPELVETGKGWKLPYARGVVEQSNGNLDVAIELFEESLANGADEFSVVERLANARRAKVSPALLQKDRVAQRRIIAPIVNYLNAHPNDGDPYDYLAKFVRQMGARGQDAELYMQGFRAEPRPEFVKDARITTLEPSRLRPFLQLAQEVLPDDPYVSAQIARYEMAYELDIETGRRIYEDALPRLASDRIRREIAQDYAFLLEAYAWDWDRAFELRQAYGADQDDVARGLMRNRFRAGDLDSAQRYLETSDEAGTANETFLEAYRGRIARSLENRDALQETSKFLDFLDLWSGAAVPRTGAAEKAVEFASGSAELSSSAKSNIAEMARKLGRGGNGFEVVEVAGFASPEEPNSDALALSRAESVRAALIERSGLPADRFTVVASAAPTIAVGTDNQGKVTVTPLFAFGNPEVIAPIGRSDTTLGLSPNGRFALVGQSPRIFDLATGRVRAQLGRGIYPRFSPNGRLIAMKSAWEETGGHVSRGLYIYDSVTGLRVHSIELDTQNIDSGSYAWSPDSTALVFVDDGGAIMRYDLATRKLSWVTRAFESYISARVGWSPDGKTIAVGYSKADYVALLDGETGALLNQLKGGSWVRAMAWSPDGKYVYSADDQYILYRWDVATGNRVQMRLPLHPNRTLEIDPSGKFAFLHVGSRSSETEDTLQLLKIDLQAMEIADSLPLDRQSFAFSHDGKHVLLGRDEIELWQADKLELAQSMPLPSTGLDFSIAPDGCACIATKDADGVHVWDASTGRKRHRFAELAESLVANPSDGSMIGLVEERLIRFDLTDFTTEDLGPAFQGLGTPQLVRVDGDILAIGGIRGEGIDEAVVEVKNLRNTRLVKRITFPVVTEARRFGGTYRAKIVDLDLDNERRQVVAVTRWREHIKYADRTAQEARVFDIDDGSLAFSMRPNREIDSARFANRDGKDGFIISRGPFANFYDAAGQYVSRFDRGENKQRFSRNGQEFTLVRVGTGTLEVDWLSDKKPPIRVDVGDNLLDYHAIPDLNLLVSTRKDNSFTFHDLQTGELALTIAALRGSEWLAYSPSGLYAASLEGAKSASLSFGSLVRPLEAYNRSLESREFVAEKLASVRSGETGNFIAAAEVRARSSAYTAPFILSAASAIPPRVSSETIKLAYKLDIAEEGEAEPVIEFWINGRVLPPENVAGKVGPDGTFNRSFQLAPGNNTILAQILYRGARFEPVSVSVTYQADQASMARRAAEKPKLFFLGVGISDYLEDEADLNFADKDVTEVAKMLERQEGLVFSEVRQLILTNADAKKDDIEERGIYEFLDYASPNDVIIIYLAGHGAQHRNGELFLMTHESDFDRPFTGFKMSIFADYLRRRPQSQKAILFMDMCRSGTLQFINQGARTTTLGGASQVTAEDVAVQLDGSGTIVFSASTGAAPAYEAPDYGNGGHGAFTAAVLEALEGRADGLAGGRNAQANGFVDVKELENYVVSRVPELTGAKNQQPKILAAVNVDPYALTAAE</sequence>
<gene>
    <name evidence="5" type="ORF">JN10_2326</name>
</gene>
<dbReference type="GO" id="GO:0006508">
    <property type="term" value="P:proteolysis"/>
    <property type="evidence" value="ECO:0007669"/>
    <property type="project" value="InterPro"/>
</dbReference>
<dbReference type="InterPro" id="IPR006665">
    <property type="entry name" value="OmpA-like"/>
</dbReference>
<feature type="chain" id="PRO_5022225036" evidence="3">
    <location>
        <begin position="25"/>
        <end position="1657"/>
    </location>
</feature>
<dbReference type="PROSITE" id="PS50082">
    <property type="entry name" value="WD_REPEATS_2"/>
    <property type="match status" value="1"/>
</dbReference>
<dbReference type="Gene3D" id="2.130.10.10">
    <property type="entry name" value="YVTN repeat-like/Quinoprotein amine dehydrogenase"/>
    <property type="match status" value="2"/>
</dbReference>
<dbReference type="InterPro" id="IPR029030">
    <property type="entry name" value="Caspase-like_dom_sf"/>
</dbReference>
<dbReference type="Pfam" id="PF12894">
    <property type="entry name" value="ANAPC4_WD40"/>
    <property type="match status" value="1"/>
</dbReference>
<dbReference type="STRING" id="476157.GCA_001663155_01002"/>
<dbReference type="GO" id="GO:0016020">
    <property type="term" value="C:membrane"/>
    <property type="evidence" value="ECO:0007669"/>
    <property type="project" value="UniProtKB-UniRule"/>
</dbReference>
<dbReference type="PROSITE" id="PS51123">
    <property type="entry name" value="OMPA_2"/>
    <property type="match status" value="1"/>
</dbReference>
<dbReference type="InterPro" id="IPR011042">
    <property type="entry name" value="6-blade_b-propeller_TolB-like"/>
</dbReference>
<dbReference type="InterPro" id="IPR051200">
    <property type="entry name" value="Host-pathogen_enzymatic-act"/>
</dbReference>
<dbReference type="Pfam" id="PF00656">
    <property type="entry name" value="Peptidase_C14"/>
    <property type="match status" value="1"/>
</dbReference>
<organism evidence="5 6">
    <name type="scientific">Altererythrobacter ishigakiensis</name>
    <dbReference type="NCBI Taxonomy" id="476157"/>
    <lineage>
        <taxon>Bacteria</taxon>
        <taxon>Pseudomonadati</taxon>
        <taxon>Pseudomonadota</taxon>
        <taxon>Alphaproteobacteria</taxon>
        <taxon>Sphingomonadales</taxon>
        <taxon>Erythrobacteraceae</taxon>
        <taxon>Altererythrobacter</taxon>
    </lineage>
</organism>
<keyword evidence="6" id="KW-1185">Reference proteome</keyword>
<keyword evidence="3" id="KW-0732">Signal</keyword>
<comment type="caution">
    <text evidence="5">The sequence shown here is derived from an EMBL/GenBank/DDBJ whole genome shotgun (WGS) entry which is preliminary data.</text>
</comment>
<keyword evidence="1" id="KW-0853">WD repeat</keyword>
<protein>
    <submittedName>
        <fullName evidence="5">WD40 repeat protein</fullName>
    </submittedName>
</protein>
<dbReference type="Gene3D" id="2.120.10.30">
    <property type="entry name" value="TolB, C-terminal domain"/>
    <property type="match status" value="1"/>
</dbReference>
<dbReference type="Pfam" id="PF00691">
    <property type="entry name" value="OmpA"/>
    <property type="match status" value="1"/>
</dbReference>
<dbReference type="Proteomes" id="UP000320547">
    <property type="component" value="Unassembled WGS sequence"/>
</dbReference>
<dbReference type="SUPFAM" id="SSF103088">
    <property type="entry name" value="OmpA-like"/>
    <property type="match status" value="1"/>
</dbReference>
<dbReference type="InterPro" id="IPR011990">
    <property type="entry name" value="TPR-like_helical_dom_sf"/>
</dbReference>
<name>A0A562UME9_9SPHN</name>
<feature type="domain" description="OmpA-like" evidence="4">
    <location>
        <begin position="470"/>
        <end position="595"/>
    </location>
</feature>
<evidence type="ECO:0000256" key="1">
    <source>
        <dbReference type="PROSITE-ProRule" id="PRU00221"/>
    </source>
</evidence>
<dbReference type="Gene3D" id="3.30.1330.60">
    <property type="entry name" value="OmpA-like domain"/>
    <property type="match status" value="1"/>
</dbReference>
<dbReference type="InterPro" id="IPR001680">
    <property type="entry name" value="WD40_rpt"/>
</dbReference>
<dbReference type="InterPro" id="IPR011600">
    <property type="entry name" value="Pept_C14_caspase"/>
</dbReference>
<dbReference type="Gene3D" id="3.40.50.1460">
    <property type="match status" value="1"/>
</dbReference>
<dbReference type="EMBL" id="VLLK01000002">
    <property type="protein sequence ID" value="TWJ06789.1"/>
    <property type="molecule type" value="Genomic_DNA"/>
</dbReference>
<proteinExistence type="predicted"/>
<dbReference type="PANTHER" id="PTHR47197">
    <property type="entry name" value="PROTEIN NIRF"/>
    <property type="match status" value="1"/>
</dbReference>
<reference evidence="5 6" key="1">
    <citation type="submission" date="2019-07" db="EMBL/GenBank/DDBJ databases">
        <title>Genomic Encyclopedia of Archaeal and Bacterial Type Strains, Phase II (KMG-II): from individual species to whole genera.</title>
        <authorList>
            <person name="Goeker M."/>
        </authorList>
    </citation>
    <scope>NUCLEOTIDE SEQUENCE [LARGE SCALE GENOMIC DNA]</scope>
    <source>
        <strain evidence="5 6">ATCC BAA-2084</strain>
    </source>
</reference>
<dbReference type="SUPFAM" id="SSF52129">
    <property type="entry name" value="Caspase-like"/>
    <property type="match status" value="1"/>
</dbReference>
<dbReference type="SUPFAM" id="SSF82171">
    <property type="entry name" value="DPP6 N-terminal domain-like"/>
    <property type="match status" value="2"/>
</dbReference>
<dbReference type="GO" id="GO:0004197">
    <property type="term" value="F:cysteine-type endopeptidase activity"/>
    <property type="evidence" value="ECO:0007669"/>
    <property type="project" value="InterPro"/>
</dbReference>
<evidence type="ECO:0000256" key="2">
    <source>
        <dbReference type="PROSITE-ProRule" id="PRU00473"/>
    </source>
</evidence>
<evidence type="ECO:0000259" key="4">
    <source>
        <dbReference type="PROSITE" id="PS51123"/>
    </source>
</evidence>
<evidence type="ECO:0000313" key="6">
    <source>
        <dbReference type="Proteomes" id="UP000320547"/>
    </source>
</evidence>
<dbReference type="InterPro" id="IPR036737">
    <property type="entry name" value="OmpA-like_sf"/>
</dbReference>
<accession>A0A562UME9</accession>